<dbReference type="Proteomes" id="UP001596052">
    <property type="component" value="Unassembled WGS sequence"/>
</dbReference>
<feature type="chain" id="PRO_5045849870" evidence="2">
    <location>
        <begin position="32"/>
        <end position="4762"/>
    </location>
</feature>
<sequence length="4762" mass="469512">MKVSRKLFSVPSWKRFIVSILLTCQLGSARAATFYWDADASTSGNNVDGTGLGGTGSWDLTTSNWWNGSSLSLWPNTSSDIAIFSAPFSVLPTLSTVTLSPGITVGQLSFLRSGFALTGGYFTLAGASPSLRAALGVTATIDNLILGSSGLTMLGGGTIRLINTSSFYTGTTTIANGSIIITDQGALGSDSSAIVVTGFNPVIASTNLRGFGGGSLVLDGSGGGITISRDLLLQGQGPIADRSGALISTGNNTLSGTVTMGAPYVATNLSTRIISADGTLSFTGTLNVLGTAATTISTLGGTNQAGASFYSVTGVLTGSGTLEGSGGGTLFLNPSDSSGFSGTIRVSGSAASGQSVVRIDSPNVLGSRTAGTTSAVLDLNGGILAVLMDAPEVKVSNGSNANVYFRAASTIYADHTPNSSVKDQTVAFGNLSYEDGITLTFNSRNGYGMSFTTSPVNGGNGDTTMANNLQGGALLTFTGNFWSNTENTGNRTITLSGNGNTLINGNIIGASADFSHNLVKSGSGTLTITGTASTLDGTVSISGGTLAVSDWRAINNNTGTINIGSSGTAATLSVVGNNVAQASLTTSKVINLAGTTGGATILASQTGTSPGLVFNADFTATGGTSSNAKTLTLGGSSIAQNTINGIIPNNAAGGLVNLTKVDAGTWVLAGANLYTGTTTITNGILKLKANAAASTILADSSAIVFNQVNQYAGGTLEFVGQAGTNNVETLGVLTPTLGSGTIRLTPGSGGTASLVFDSLGTVGGGATVNIATPSASSTVSFATTGITNNIANAGLFYNGSDFAFVPGAGLALRAPDYTSDADFATSATALTSARSNEITGSFSNAAVTIDSLKINGSRILTMTGLLTIRTAGATNASGGIILTGGSGAISGTGVTTGGTGVLVINVDGAASTLTLNAPITSTSTGGFTKVGAGTLIIAGLNAQKGVNSINEGTVRLATGGRLGIGDNTATLSIRQGAVFDLNGVNVITGIDDFNNNGTITNTSAAAVTLTIGGGNGTGASFGIIDQTNGVISLTKLGTGAMSWSGLSTYTGVTTIGSTGIVTVNNVADGGFASGFGAATSDAANLVFTGTSSTQAYGGLSFAGTTNDFTDHLFTFNGGADGGARIQANGVNNATLSFTNTGALAFGSAATGNAQGLVLGGASSGDNRFFPIINDNGAARTSLYKADAGVWYLEATNGYSGVTELRGGVLYAQDGISLPTASNLVFNGGIFASTGTFSRTIGTAAGQMSFAAPAANTAAFRGGFAAGGSQLIIDWGSTPVWGSTPGFLDNRDGLIFGAAVGQTPVAKSDVLLASGFSLGTASGAGFGPGLSYTLAQNSSTVTVASTAGLVVGQSITGTNVPSGAYIVSINSATTFTISANTANTSGIAGSYTDGQIYASALRAIRVDDNTSIGADFATISGVISGDAGTGIRKLGSGILVLSGANTYSGETNVNQGTLVVDSLGSSTGTGATSVGTEVNASLNSNAITIGNGGTGAAILEYVGLGETSDRKIRLNTTTGSAQIHADGVGALILTNVANDMVAGNKVLLLRGVNASGNMITSQLSDFGGTLGIQVDSSAMWILTNSANSYSGTTTFTAGSLGIGDDRALGTSTLDWSNGTLFAYGADRTIANAVRLINNTTTAFAGDYSLTTTSAFQLLNSANNSGLNNNVASGKALTFAGITANALNANRVWTVDGSGTTIISGAFTTTTAFGIQLTKTGDGVLQLGGTGSNFSQNNATVDVDRGTLRMGADNALPSGVGFGSLVLSPELANGDTATFDLNGTSQTVNGLTASTDGTTVIDNTSASSASLTFGAADSAVIYGGGVGTYAIQNSGGGALSITKTGAGSATISNGVSLTYTGTTSVNGGSFTIGSSLNGTTGLSVTNASTLAITGGIAAPAAVTSVVVDSGSTLNLLDGAGSQLNHLTLLSLGSAGGTMTTLRLNVGDGLVAGDNASTDLLGLLSGGTLQLFAGSKITLNLSDTGLNPLQTYNLISSADGGLITGPLGASDWILGLTPGGFSSITIHQTDTLISITTGTLITGTSYWRGLSDTTWNGSVSNWSQDKAGTIAALSTPGQGTDVIFQWDAPTSAAVSTTLEQSFKINSLTFEAATNSANTPVSVTIGSGADTSYRLSIAPQVATDGIKITAGGPASVNITASVRMVANQTWTVADAASVLSLGSLTGEANVTKNGAGKVTLTSAADLAFNSTATAAITINAGALEILDATALGSRINSNLATITIGTGGAFYYNGAANSAATGVANSLTLAGGTLSAGGNAGNNYYTGTVNVSAASFINMRGSNSALLTATQGNVVLSGAVSGPGSLTVDSITTLSSGNQLTGTLYFQADNSAWSGGINLIRGTIQTQTVTGLGTGNITASMGRIQFVTAGGTTYNLGQNITLDAPGGILELSADASGTPVSDMIVNLTGTITIGSAANANNALRITQASDNFSIISISNAIVLGNNASISYQGSAVRPLIISAAISDGGMGYSLAINDELGVWNVTSQTVRLTGLSTFGGGISLKEGTLEYNTVSAIGGGPSSLGQGSSISFIGASTLRFIGDTSQYTDRLISTTASVTLDASGTSGAVITYAGAITQGTDNSLNLTGTGEGVISGGISQPVGTSVADINVNSGIWTLQGSTATIADDVIVTGVGTVLNLSTTGVLAASNPAGTSSGLYARTGAVINLYANDVNGIANSGGLDFIILGDTGGPQAAVLNTNTFGISTPRLDVGQRADGQVGQIDGTGTVTVLGGDINLYNGTVSASLASTGSTALEKFGLGTVTLKGNNSGLASTGSSILYEGTLVLDYTASNTTKLRAASTLEILGGNLVLVGNATSATSQTVGGTTLDGSATSDNAGAATITLSPASGQDILLNLGAITRTSTNRDGTIRFILPTGAQTATNGFITSTTNGTQGLLGTSGFATVDDGTGVWFATNATNTIGGNIVALISTVKNDVTTWAVGDHVTDDTTGFSGSVQGLSINSLRFNAASGSDLQITSTGVLSIASGGILVTSSVGGTPSIQGGILASGVTELIITQDSAQTFTISSDIRTNQAVTKSGTGTLLLTGNNVYTDETEILQGVLQVAGGNAIGDSSLVSLSAYLDTTLQLLDDETIGRLSGGQRATNSDNGTVAVGTHTLTINEVSSTTYAGFFTGSGGIVRLGAGNLNLTNISTGFSGVFTVAGGTLQLSGIGQVNASTFRLGKGGALLLDNNGTTRSGTRILDTTGITLDSADGTFSGQTIVRGLAIRTDQGATTSETIGNLNFASGANYLSGETTNSTGTGIASITAEDFVRLNNATVSVRGRSLGLTTGSRNQFLIGNAANQTAFIGTLVGGGGLAGSTSISIVPWAVGETTTGALTAANMGNSLVTYVSGAGFRPLDFATEYTTFSSSAATSNVRESLSADLTGLSGRAINALVLNNAATAALNVTGSGSGQTLGVTSGALLFTVTGATANTAYTTTLGGFDGGITVGSTNEYVFSVINPSSSNSLTTGSTTLGSSVVTVASTAGLQPGMPVFGAGIAPGAVVLSVTDATRFVMSIPSTLSTSSQTYQYATLENLTAVISSPLASVADITKSGRGTLILSGANTAGGGARRTTLNEGVLQISSLSSIGGSSGALVFAGGTLRLAAGFTDDISLRTITFLQGGAIIDTNGNDLSLSQSVGSGLGGLTKAGAGNLTLNAAATYTGATNVYGGTLTLGADNATGLGGDLNIFGGATLDMVVYRISAGLVSFYGDSPLILGSGTITASSGFFFVNTGDISIDTSLAGAGGLIKTQTNTLTLTGLSTFTGSVEVQAGTLSFASITSVGGGPSSLGSAATAKDGVIHMGLSTAATTLIYNGGGSISDRTIGMQGTTGAVTLDASGTGALVLGGVHFETAGNKTLTLRGLSDSSLANTLGSISEYGLGVLTLVKSDTNTWVLGAASSYSGATSINDGILRFTADQNLSGALNFGSTNSITTAGTLDLSTASATFGGNMLVQTDSPSAISRLLLGASEVLTVNGNVTIGTARAASTNTLFTASGGGSLVVSNSLTNGVFAVGGATSVASVGNRAVADLSGLGSLIISLDPLTGVVRVNPTNGNNVSDKYSVLILPSTGAGSTTITASLLNVGDSSQNNNSVGQVNQLVLGSGSNAFNVNTVNVGTGGRDIGSISFGGVTGTLVLRAADGTGRVAFNMGTGSANTGVAVQTGNRVDLSGHTADLLVSTLTIGGQNRNTDRSDTFIFDTGTLDATAVVVGDNGGTANASAASNTWTSTLNIGGGTTTIGSGGLEIARGDTAVTGTDALVGVVNISGGTVTIADSAGLGAAVRIASNSIATGLTTTGSLNITGGSVTIAGKVIKGTGAGAGSATVTLDGGTLDMSGSTIGTSAAAVSFVTSSGTLKNLAELNGGGAFTKTTSGTLYMGGANSYTGSTTVSAGTLQFLLETAFYNNTQASWTATNFTVSSGATAAFNVGGTGEFTASDVDVIKSLGTGTGGFLNGSAIGLDTTNATGGSFTYDGVIADTNSGANSVGLKKLGANTLVLTQTSTYTGATTVAAGTLQVGDGSGGALAGSGTVTVSSAATLSGSASIAGATVITSGAVLAPGVGATDTSNQTLTFTAAGTALDVQNGGQIQLSITSSSQVDAAFDFSTTALTYLNTHGGASGTAYTTIWNQSGDYDSIRLTNGTFNLGVTASGTVTVIGNSATLTAGSIFKLLDWSTVGTADSLAGSGGFTLADLNLIGISPGSGLSWDTSAFTTYGVIVVVPEPSRILLLFLGLSTLLLRRRKSI</sequence>
<reference evidence="4" key="1">
    <citation type="journal article" date="2019" name="Int. J. Syst. Evol. Microbiol.">
        <title>The Global Catalogue of Microorganisms (GCM) 10K type strain sequencing project: providing services to taxonomists for standard genome sequencing and annotation.</title>
        <authorList>
            <consortium name="The Broad Institute Genomics Platform"/>
            <consortium name="The Broad Institute Genome Sequencing Center for Infectious Disease"/>
            <person name="Wu L."/>
            <person name="Ma J."/>
        </authorList>
    </citation>
    <scope>NUCLEOTIDE SEQUENCE [LARGE SCALE GENOMIC DNA]</scope>
    <source>
        <strain evidence="4">CGMCC 4.1469</strain>
    </source>
</reference>
<proteinExistence type="predicted"/>
<evidence type="ECO:0000256" key="1">
    <source>
        <dbReference type="ARBA" id="ARBA00022729"/>
    </source>
</evidence>
<dbReference type="InterPro" id="IPR013425">
    <property type="entry name" value="Autotrns_rpt"/>
</dbReference>
<gene>
    <name evidence="3" type="ORF">ACFQDI_10135</name>
</gene>
<protein>
    <submittedName>
        <fullName evidence="3">Beta strand repeat-containing protein</fullName>
    </submittedName>
</protein>
<evidence type="ECO:0000256" key="2">
    <source>
        <dbReference type="SAM" id="SignalP"/>
    </source>
</evidence>
<keyword evidence="1 2" id="KW-0732">Signal</keyword>
<evidence type="ECO:0000313" key="3">
    <source>
        <dbReference type="EMBL" id="MFC5455214.1"/>
    </source>
</evidence>
<feature type="signal peptide" evidence="2">
    <location>
        <begin position="1"/>
        <end position="31"/>
    </location>
</feature>
<comment type="caution">
    <text evidence="3">The sequence shown here is derived from an EMBL/GenBank/DDBJ whole genome shotgun (WGS) entry which is preliminary data.</text>
</comment>
<dbReference type="InterPro" id="IPR011050">
    <property type="entry name" value="Pectin_lyase_fold/virulence"/>
</dbReference>
<keyword evidence="4" id="KW-1185">Reference proteome</keyword>
<dbReference type="EMBL" id="JBHSMQ010000003">
    <property type="protein sequence ID" value="MFC5455214.1"/>
    <property type="molecule type" value="Genomic_DNA"/>
</dbReference>
<evidence type="ECO:0000313" key="4">
    <source>
        <dbReference type="Proteomes" id="UP001596052"/>
    </source>
</evidence>
<dbReference type="NCBIfam" id="TIGR02601">
    <property type="entry name" value="autotrns_rpt"/>
    <property type="match status" value="10"/>
</dbReference>
<dbReference type="InterPro" id="IPR013424">
    <property type="entry name" value="Ice-binding_C"/>
</dbReference>
<dbReference type="SUPFAM" id="SSF51126">
    <property type="entry name" value="Pectin lyase-like"/>
    <property type="match status" value="2"/>
</dbReference>
<name>A0ABW0KP50_9BACT</name>
<dbReference type="RefSeq" id="WP_377166076.1">
    <property type="nucleotide sequence ID" value="NZ_JBHSMQ010000003.1"/>
</dbReference>
<organism evidence="3 4">
    <name type="scientific">Prosthecobacter fluviatilis</name>
    <dbReference type="NCBI Taxonomy" id="445931"/>
    <lineage>
        <taxon>Bacteria</taxon>
        <taxon>Pseudomonadati</taxon>
        <taxon>Verrucomicrobiota</taxon>
        <taxon>Verrucomicrobiia</taxon>
        <taxon>Verrucomicrobiales</taxon>
        <taxon>Verrucomicrobiaceae</taxon>
        <taxon>Prosthecobacter</taxon>
    </lineage>
</organism>
<dbReference type="NCBIfam" id="TIGR02595">
    <property type="entry name" value="PEP_CTERM"/>
    <property type="match status" value="1"/>
</dbReference>
<accession>A0ABW0KP50</accession>
<dbReference type="Pfam" id="PF12951">
    <property type="entry name" value="PATR"/>
    <property type="match status" value="17"/>
</dbReference>